<dbReference type="InterPro" id="IPR012062">
    <property type="entry name" value="GatZ/KbaZ-like"/>
</dbReference>
<dbReference type="Proteomes" id="UP000606889">
    <property type="component" value="Unassembled WGS sequence"/>
</dbReference>
<evidence type="ECO:0000313" key="3">
    <source>
        <dbReference type="Proteomes" id="UP000606889"/>
    </source>
</evidence>
<comment type="pathway">
    <text evidence="1">Carbohydrate metabolism.</text>
</comment>
<organism evidence="2 3">
    <name type="scientific">Christensenella tenuis</name>
    <dbReference type="NCBI Taxonomy" id="2763033"/>
    <lineage>
        <taxon>Bacteria</taxon>
        <taxon>Bacillati</taxon>
        <taxon>Bacillota</taxon>
        <taxon>Clostridia</taxon>
        <taxon>Christensenellales</taxon>
        <taxon>Christensenellaceae</taxon>
        <taxon>Christensenella</taxon>
    </lineage>
</organism>
<dbReference type="Gene3D" id="1.10.400.20">
    <property type="entry name" value="putative tagatose 6-phosphate kinase domain like"/>
    <property type="match status" value="1"/>
</dbReference>
<dbReference type="SUPFAM" id="SSF51569">
    <property type="entry name" value="Aldolase"/>
    <property type="match status" value="1"/>
</dbReference>
<comment type="caution">
    <text evidence="2">The sequence shown here is derived from an EMBL/GenBank/DDBJ whole genome shotgun (WGS) entry which is preliminary data.</text>
</comment>
<keyword evidence="3" id="KW-1185">Reference proteome</keyword>
<dbReference type="InterPro" id="IPR050303">
    <property type="entry name" value="GatZ_KbaZ_carbometab"/>
</dbReference>
<name>A0ABR7EFU8_9FIRM</name>
<dbReference type="Pfam" id="PF08013">
    <property type="entry name" value="GatZ_KbaZ-like"/>
    <property type="match status" value="1"/>
</dbReference>
<sequence>MKENPLKKALAVGTDTFAPQFSVTCANEFVIRVAMKHAKKHGRPFLVEATVNQVDQFGGYTGMKPADYAGMIGRIAKEVGMDLGQVVMSGDHLGPFTMQDKDEEEAMAYSRELVREYVKAGFRKIHLDTSMRLASDPQDRPLADEVSTRRAVELAKVSEEAYAQSAGDTPWSYRPVYIIGSEVPVPGGTEDEEELEVTKPESLVHTLDSYREAFLAASLPQVWDDVKCVVAQIGVEFSDEAVHDFDFEKAQALAKAAAGYGKVTFESHSSDYQTAANLKDMVASGVGILKVGPELTFVYREGLYALEQAEQELIAAYPGMQPSNFAETLERVMLTAEPNYWIKYYHGTPEQQKIKRKYSFSDRSRYYLTNPEVHASIERLMENTGRMDIPLTLISQYLPVQYERIRAGLIGKRAQELLEDKVNCVLDRYTSAL</sequence>
<dbReference type="PANTHER" id="PTHR32502:SF2">
    <property type="entry name" value="D-TAGATOSE-1,6-BISPHOSPHATE ALDOLASE SUBUNIT KBAZ"/>
    <property type="match status" value="1"/>
</dbReference>
<accession>A0ABR7EFU8</accession>
<reference evidence="2 3" key="1">
    <citation type="submission" date="2020-08" db="EMBL/GenBank/DDBJ databases">
        <title>Genome public.</title>
        <authorList>
            <person name="Liu C."/>
            <person name="Sun Q."/>
        </authorList>
    </citation>
    <scope>NUCLEOTIDE SEQUENCE [LARGE SCALE GENOMIC DNA]</scope>
    <source>
        <strain evidence="2 3">NSJ-35</strain>
    </source>
</reference>
<evidence type="ECO:0000256" key="1">
    <source>
        <dbReference type="ARBA" id="ARBA00005007"/>
    </source>
</evidence>
<gene>
    <name evidence="2" type="ORF">H8S18_09310</name>
</gene>
<dbReference type="InterPro" id="IPR013785">
    <property type="entry name" value="Aldolase_TIM"/>
</dbReference>
<protein>
    <submittedName>
        <fullName evidence="2">Class II D-tagatose-bisphosphate aldolase, non-catalytic subunit</fullName>
    </submittedName>
</protein>
<dbReference type="PIRSF" id="PIRSF009264">
    <property type="entry name" value="TagBP_ald_AgaZ"/>
    <property type="match status" value="1"/>
</dbReference>
<proteinExistence type="predicted"/>
<dbReference type="Gene3D" id="3.20.20.70">
    <property type="entry name" value="Aldolase class I"/>
    <property type="match status" value="1"/>
</dbReference>
<evidence type="ECO:0000313" key="2">
    <source>
        <dbReference type="EMBL" id="MBC5648533.1"/>
    </source>
</evidence>
<dbReference type="PANTHER" id="PTHR32502">
    <property type="entry name" value="N-ACETYLGALACTOSAMINE PERMEASE II COMPONENT-RELATED"/>
    <property type="match status" value="1"/>
</dbReference>
<dbReference type="RefSeq" id="WP_186858032.1">
    <property type="nucleotide sequence ID" value="NZ_JACOON010000004.1"/>
</dbReference>
<dbReference type="EMBL" id="JACOON010000004">
    <property type="protein sequence ID" value="MBC5648533.1"/>
    <property type="molecule type" value="Genomic_DNA"/>
</dbReference>